<evidence type="ECO:0000313" key="4">
    <source>
        <dbReference type="Proteomes" id="UP000460157"/>
    </source>
</evidence>
<dbReference type="PANTHER" id="PTHR30163">
    <property type="entry name" value="MEMBRANE-BOUND LYTIC MUREIN TRANSGLYCOSYLASE B"/>
    <property type="match status" value="1"/>
</dbReference>
<sequence length="279" mass="29584">MPWGAPPRPASLSSWKPLSSVSQSSARHRRRRIYPVLGAGAAAGVFIILLRSCGAESEPEPPHPTELGFPAAPQQEHPVVNEEAAGPGEVPITELVDPEWVSATADRTGIPERAVQSYGGAAAHLAQTDPDCGLGWNTLAGIGEVESHHGSYGGSSIGEDGVVQPPIIGVPLDGSEGLMEIPDTDGGELDGDEEWDRAVGPMQFIPTTWEQYAQDGNLDGETDVHQYDDAALAAAHYLCTHGEDLSTDRGWNDAVAAYNQSAEYARDVAGHAERYLSDE</sequence>
<proteinExistence type="predicted"/>
<dbReference type="Gene3D" id="1.10.530.10">
    <property type="match status" value="1"/>
</dbReference>
<accession>A0A7K1UFC9</accession>
<protein>
    <submittedName>
        <fullName evidence="3">Transglycosylase SLT domain-containing protein</fullName>
    </submittedName>
</protein>
<comment type="caution">
    <text evidence="3">The sequence shown here is derived from an EMBL/GenBank/DDBJ whole genome shotgun (WGS) entry which is preliminary data.</text>
</comment>
<dbReference type="AlphaFoldDB" id="A0A7K1UFC9"/>
<gene>
    <name evidence="3" type="ORF">GNZ21_02015</name>
</gene>
<feature type="domain" description="Transglycosylase SLT" evidence="2">
    <location>
        <begin position="195"/>
        <end position="242"/>
    </location>
</feature>
<feature type="region of interest" description="Disordered" evidence="1">
    <location>
        <begin position="1"/>
        <end position="23"/>
    </location>
</feature>
<dbReference type="PANTHER" id="PTHR30163:SF8">
    <property type="entry name" value="LYTIC MUREIN TRANSGLYCOSYLASE"/>
    <property type="match status" value="1"/>
</dbReference>
<dbReference type="SUPFAM" id="SSF53955">
    <property type="entry name" value="Lysozyme-like"/>
    <property type="match status" value="1"/>
</dbReference>
<organism evidence="3 4">
    <name type="scientific">Nesterenkonia alkaliphila</name>
    <dbReference type="NCBI Taxonomy" id="1463631"/>
    <lineage>
        <taxon>Bacteria</taxon>
        <taxon>Bacillati</taxon>
        <taxon>Actinomycetota</taxon>
        <taxon>Actinomycetes</taxon>
        <taxon>Micrococcales</taxon>
        <taxon>Micrococcaceae</taxon>
        <taxon>Nesterenkonia</taxon>
    </lineage>
</organism>
<dbReference type="EMBL" id="WRPM01000012">
    <property type="protein sequence ID" value="MVT25149.1"/>
    <property type="molecule type" value="Genomic_DNA"/>
</dbReference>
<dbReference type="InterPro" id="IPR031304">
    <property type="entry name" value="SLT_2"/>
</dbReference>
<evidence type="ECO:0000259" key="2">
    <source>
        <dbReference type="Pfam" id="PF13406"/>
    </source>
</evidence>
<dbReference type="CDD" id="cd13399">
    <property type="entry name" value="Slt35-like"/>
    <property type="match status" value="1"/>
</dbReference>
<feature type="compositionally biased region" description="Low complexity" evidence="1">
    <location>
        <begin position="11"/>
        <end position="23"/>
    </location>
</feature>
<dbReference type="GO" id="GO:0008933">
    <property type="term" value="F:peptidoglycan lytic transglycosylase activity"/>
    <property type="evidence" value="ECO:0007669"/>
    <property type="project" value="TreeGrafter"/>
</dbReference>
<dbReference type="Pfam" id="PF13406">
    <property type="entry name" value="SLT_2"/>
    <property type="match status" value="1"/>
</dbReference>
<name>A0A7K1UFC9_9MICC</name>
<reference evidence="3 4" key="1">
    <citation type="submission" date="2019-12" db="EMBL/GenBank/DDBJ databases">
        <title>Nesterenkonia muleiensis sp. nov., a novel actinobacterium isolated from sap of Populus euphratica.</title>
        <authorList>
            <person name="Wang R."/>
        </authorList>
    </citation>
    <scope>NUCLEOTIDE SEQUENCE [LARGE SCALE GENOMIC DNA]</scope>
    <source>
        <strain evidence="3 4">F10</strain>
    </source>
</reference>
<dbReference type="InterPro" id="IPR043426">
    <property type="entry name" value="MltB-like"/>
</dbReference>
<evidence type="ECO:0000256" key="1">
    <source>
        <dbReference type="SAM" id="MobiDB-lite"/>
    </source>
</evidence>
<evidence type="ECO:0000313" key="3">
    <source>
        <dbReference type="EMBL" id="MVT25149.1"/>
    </source>
</evidence>
<dbReference type="InterPro" id="IPR023346">
    <property type="entry name" value="Lysozyme-like_dom_sf"/>
</dbReference>
<keyword evidence="4" id="KW-1185">Reference proteome</keyword>
<dbReference type="OrthoDB" id="9796191at2"/>
<dbReference type="GO" id="GO:0009253">
    <property type="term" value="P:peptidoglycan catabolic process"/>
    <property type="evidence" value="ECO:0007669"/>
    <property type="project" value="TreeGrafter"/>
</dbReference>
<dbReference type="Proteomes" id="UP000460157">
    <property type="component" value="Unassembled WGS sequence"/>
</dbReference>